<evidence type="ECO:0000313" key="3">
    <source>
        <dbReference type="Proteomes" id="UP001224926"/>
    </source>
</evidence>
<dbReference type="EMBL" id="CP101873">
    <property type="protein sequence ID" value="WMT08714.1"/>
    <property type="molecule type" value="Genomic_DNA"/>
</dbReference>
<dbReference type="GeneID" id="84212985"/>
<evidence type="ECO:0000313" key="2">
    <source>
        <dbReference type="EMBL" id="WMT08714.1"/>
    </source>
</evidence>
<reference evidence="2 3" key="1">
    <citation type="submission" date="2022-07" db="EMBL/GenBank/DDBJ databases">
        <title>Two temperate virus in Haloterrigena jeotgali A29.</title>
        <authorList>
            <person name="Deng X."/>
        </authorList>
    </citation>
    <scope>NUCLEOTIDE SEQUENCE [LARGE SCALE GENOMIC DNA]</scope>
    <source>
        <strain evidence="2 3">A29</strain>
    </source>
</reference>
<organism evidence="2 3">
    <name type="scientific">Natrinema thermotolerans</name>
    <dbReference type="NCBI Taxonomy" id="121872"/>
    <lineage>
        <taxon>Archaea</taxon>
        <taxon>Methanobacteriati</taxon>
        <taxon>Methanobacteriota</taxon>
        <taxon>Stenosarchaea group</taxon>
        <taxon>Halobacteria</taxon>
        <taxon>Halobacteriales</taxon>
        <taxon>Natrialbaceae</taxon>
        <taxon>Natrinema</taxon>
    </lineage>
</organism>
<proteinExistence type="predicted"/>
<dbReference type="RefSeq" id="WP_049964438.1">
    <property type="nucleotide sequence ID" value="NZ_CP101873.1"/>
</dbReference>
<accession>A0AAF0PDY5</accession>
<name>A0AAF0PDY5_9EURY</name>
<gene>
    <name evidence="2" type="ORF">NP511_03545</name>
</gene>
<dbReference type="AlphaFoldDB" id="A0AAF0PDY5"/>
<protein>
    <submittedName>
        <fullName evidence="2">Uncharacterized protein</fullName>
    </submittedName>
</protein>
<feature type="region of interest" description="Disordered" evidence="1">
    <location>
        <begin position="57"/>
        <end position="101"/>
    </location>
</feature>
<evidence type="ECO:0000256" key="1">
    <source>
        <dbReference type="SAM" id="MobiDB-lite"/>
    </source>
</evidence>
<sequence>MSLVDHRSVDRFELGGVEIVFQIDPTFVSKAVEGAIEPFRKSVLDEFATAIAGVATTDVDPGMSPSREVREASRSPRQSPVPRSDRRQVTTATSPADADLA</sequence>
<keyword evidence="3" id="KW-1185">Reference proteome</keyword>
<dbReference type="Proteomes" id="UP001224926">
    <property type="component" value="Chromosome"/>
</dbReference>